<feature type="chain" id="PRO_5042477014" description="DUF732 domain-containing protein" evidence="1">
    <location>
        <begin position="26"/>
        <end position="127"/>
    </location>
</feature>
<protein>
    <recommendedName>
        <fullName evidence="2">DUF732 domain-containing protein</fullName>
    </recommendedName>
</protein>
<feature type="domain" description="DUF732" evidence="2">
    <location>
        <begin position="29"/>
        <end position="99"/>
    </location>
</feature>
<proteinExistence type="predicted"/>
<dbReference type="Pfam" id="PF05305">
    <property type="entry name" value="DUF732"/>
    <property type="match status" value="1"/>
</dbReference>
<evidence type="ECO:0000259" key="2">
    <source>
        <dbReference type="Pfam" id="PF05305"/>
    </source>
</evidence>
<dbReference type="EMBL" id="AP022567">
    <property type="protein sequence ID" value="BBX38462.1"/>
    <property type="molecule type" value="Genomic_DNA"/>
</dbReference>
<gene>
    <name evidence="4" type="ORF">hbim_07095</name>
    <name evidence="3" type="ORF">MMAGJ_77440</name>
</gene>
<evidence type="ECO:0000313" key="3">
    <source>
        <dbReference type="EMBL" id="BBX38462.1"/>
    </source>
</evidence>
<organism evidence="4 6">
    <name type="scientific">Mycolicibacterium mageritense</name>
    <name type="common">Mycobacterium mageritense</name>
    <dbReference type="NCBI Taxonomy" id="53462"/>
    <lineage>
        <taxon>Bacteria</taxon>
        <taxon>Bacillati</taxon>
        <taxon>Actinomycetota</taxon>
        <taxon>Actinomycetes</taxon>
        <taxon>Mycobacteriales</taxon>
        <taxon>Mycobacteriaceae</taxon>
        <taxon>Mycolicibacterium</taxon>
    </lineage>
</organism>
<keyword evidence="5" id="KW-1185">Reference proteome</keyword>
<reference evidence="3 5" key="1">
    <citation type="journal article" date="2019" name="Emerg. Microbes Infect.">
        <title>Comprehensive subspecies identification of 175 nontuberculous mycobacteria species based on 7547 genomic profiles.</title>
        <authorList>
            <person name="Matsumoto Y."/>
            <person name="Kinjo T."/>
            <person name="Motooka D."/>
            <person name="Nabeya D."/>
            <person name="Jung N."/>
            <person name="Uechi K."/>
            <person name="Horii T."/>
            <person name="Iida T."/>
            <person name="Fujita J."/>
            <person name="Nakamura S."/>
        </authorList>
    </citation>
    <scope>NUCLEOTIDE SEQUENCE [LARGE SCALE GENOMIC DNA]</scope>
    <source>
        <strain evidence="3 5">JCM 12375</strain>
    </source>
</reference>
<evidence type="ECO:0000313" key="6">
    <source>
        <dbReference type="Proteomes" id="UP001241092"/>
    </source>
</evidence>
<evidence type="ECO:0000256" key="1">
    <source>
        <dbReference type="SAM" id="SignalP"/>
    </source>
</evidence>
<accession>A0AAI8U239</accession>
<name>A0AAI8U239_MYCME</name>
<reference evidence="3" key="2">
    <citation type="submission" date="2020-02" db="EMBL/GenBank/DDBJ databases">
        <authorList>
            <person name="Matsumoto Y."/>
            <person name="Kinjo T."/>
            <person name="Motooka D."/>
            <person name="Nabeya D."/>
            <person name="Jung N."/>
            <person name="Uechi K."/>
            <person name="Horii T."/>
            <person name="Iida T."/>
            <person name="Fujita J."/>
            <person name="Nakamura S."/>
        </authorList>
    </citation>
    <scope>NUCLEOTIDE SEQUENCE</scope>
    <source>
        <strain evidence="3">JCM 12375</strain>
    </source>
</reference>
<dbReference type="RefSeq" id="WP_036442487.1">
    <property type="nucleotide sequence ID" value="NZ_AP022567.1"/>
</dbReference>
<dbReference type="EMBL" id="AP027452">
    <property type="protein sequence ID" value="BDY33121.1"/>
    <property type="molecule type" value="Genomic_DNA"/>
</dbReference>
<evidence type="ECO:0000313" key="4">
    <source>
        <dbReference type="EMBL" id="BDY33121.1"/>
    </source>
</evidence>
<reference evidence="4" key="3">
    <citation type="submission" date="2023-03" db="EMBL/GenBank/DDBJ databases">
        <title>Draft genome sequence of a Mycolicibacterium mageritense strain H4_3_1 isolated from a hybrid biological-inorganic system reactor.</title>
        <authorList>
            <person name="Feng X."/>
            <person name="Kazama D."/>
            <person name="Sato K."/>
            <person name="Kobayashi H."/>
        </authorList>
    </citation>
    <scope>NUCLEOTIDE SEQUENCE</scope>
    <source>
        <strain evidence="4">H4_3_1</strain>
    </source>
</reference>
<dbReference type="Proteomes" id="UP000465622">
    <property type="component" value="Chromosome"/>
</dbReference>
<keyword evidence="1" id="KW-0732">Signal</keyword>
<sequence>MAARSILAAVGAAAAALALAAPAQADPVDDSFLDALNSAGVGYNDPGAAVQLGQDVCPMLVEPGKNFASVASQMRGNSGMSPEMASFFTGIAIQMYCPQMMSSISDGSILNNLGALNGLAGMAGFPQ</sequence>
<feature type="signal peptide" evidence="1">
    <location>
        <begin position="1"/>
        <end position="25"/>
    </location>
</feature>
<dbReference type="InterPro" id="IPR007969">
    <property type="entry name" value="DUF732"/>
</dbReference>
<dbReference type="Proteomes" id="UP001241092">
    <property type="component" value="Chromosome"/>
</dbReference>
<evidence type="ECO:0000313" key="5">
    <source>
        <dbReference type="Proteomes" id="UP000465622"/>
    </source>
</evidence>
<dbReference type="AlphaFoldDB" id="A0AAI8U239"/>